<proteinExistence type="predicted"/>
<evidence type="ECO:0000313" key="1">
    <source>
        <dbReference type="EMBL" id="CAA9558241.1"/>
    </source>
</evidence>
<dbReference type="Pfam" id="PF02620">
    <property type="entry name" value="YceD"/>
    <property type="match status" value="1"/>
</dbReference>
<reference evidence="1" key="1">
    <citation type="submission" date="2020-02" db="EMBL/GenBank/DDBJ databases">
        <authorList>
            <person name="Meier V. D."/>
        </authorList>
    </citation>
    <scope>NUCLEOTIDE SEQUENCE</scope>
    <source>
        <strain evidence="1">AVDCRST_MAG59</strain>
    </source>
</reference>
<evidence type="ECO:0008006" key="2">
    <source>
        <dbReference type="Google" id="ProtNLM"/>
    </source>
</evidence>
<dbReference type="InterPro" id="IPR003772">
    <property type="entry name" value="YceD"/>
</dbReference>
<organism evidence="1">
    <name type="scientific">uncultured Thermomicrobiales bacterium</name>
    <dbReference type="NCBI Taxonomy" id="1645740"/>
    <lineage>
        <taxon>Bacteria</taxon>
        <taxon>Pseudomonadati</taxon>
        <taxon>Thermomicrobiota</taxon>
        <taxon>Thermomicrobia</taxon>
        <taxon>Thermomicrobiales</taxon>
        <taxon>environmental samples</taxon>
    </lineage>
</organism>
<dbReference type="AlphaFoldDB" id="A0A6J4UTX1"/>
<dbReference type="EMBL" id="CADCWF010000148">
    <property type="protein sequence ID" value="CAA9558241.1"/>
    <property type="molecule type" value="Genomic_DNA"/>
</dbReference>
<gene>
    <name evidence="1" type="ORF">AVDCRST_MAG59-2430</name>
</gene>
<accession>A0A6J4UTX1</accession>
<protein>
    <recommendedName>
        <fullName evidence="2">DUF177 domain-containing protein</fullName>
    </recommendedName>
</protein>
<name>A0A6J4UTX1_9BACT</name>
<sequence length="197" mass="21733">MTDRGHEQEIRNDTAVNVAGLLKGATGAVRTYRLVLDRFPLDDELVADDVVGDVRLTRLRDGIIAKVAVEGTVELECARCLREYDERFATAFDEEFRQMVDVRTGIDLLPNGDEDDHTAWIDENHELDLGEVLRQEILVALPMRPDCGERCPGPGVLVVGAAEDAPANRAVDDRLAALALLLGDEMDEIGRGSDPRR</sequence>